<reference evidence="15" key="1">
    <citation type="submission" date="2015-06" db="EMBL/GenBank/DDBJ databases">
        <authorList>
            <person name="Urmite Genomes"/>
        </authorList>
    </citation>
    <scope>NUCLEOTIDE SEQUENCE [LARGE SCALE GENOMIC DNA]</scope>
    <source>
        <strain evidence="15">CSUR P1867</strain>
    </source>
</reference>
<dbReference type="CDD" id="cd11322">
    <property type="entry name" value="AmyAc_Glg_BE"/>
    <property type="match status" value="1"/>
</dbReference>
<organism evidence="14 15">
    <name type="scientific">Proteus penneri</name>
    <dbReference type="NCBI Taxonomy" id="102862"/>
    <lineage>
        <taxon>Bacteria</taxon>
        <taxon>Pseudomonadati</taxon>
        <taxon>Pseudomonadota</taxon>
        <taxon>Gammaproteobacteria</taxon>
        <taxon>Enterobacterales</taxon>
        <taxon>Morganellaceae</taxon>
        <taxon>Proteus</taxon>
    </lineage>
</organism>
<dbReference type="GO" id="GO:0008184">
    <property type="term" value="F:glycogen phosphorylase activity"/>
    <property type="evidence" value="ECO:0007669"/>
    <property type="project" value="InterPro"/>
</dbReference>
<keyword evidence="10" id="KW-0119">Carbohydrate metabolism</keyword>
<keyword evidence="8" id="KW-0663">Pyridoxal phosphate</keyword>
<dbReference type="AlphaFoldDB" id="A0A0G4QAJ9"/>
<gene>
    <name evidence="14" type="primary">glgB</name>
    <name evidence="14" type="ORF">BN1804_02024</name>
</gene>
<evidence type="ECO:0000256" key="2">
    <source>
        <dbReference type="ARBA" id="ARBA00001933"/>
    </source>
</evidence>
<dbReference type="NCBIfam" id="TIGR01515">
    <property type="entry name" value="branching_enzym"/>
    <property type="match status" value="1"/>
</dbReference>
<dbReference type="SUPFAM" id="SSF81296">
    <property type="entry name" value="E set domains"/>
    <property type="match status" value="1"/>
</dbReference>
<comment type="pathway">
    <text evidence="3">Glycan biosynthesis; glycogen biosynthesis.</text>
</comment>
<dbReference type="GO" id="GO:0005978">
    <property type="term" value="P:glycogen biosynthetic process"/>
    <property type="evidence" value="ECO:0007669"/>
    <property type="project" value="UniProtKB-UniRule"/>
</dbReference>
<evidence type="ECO:0000256" key="1">
    <source>
        <dbReference type="ARBA" id="ARBA00001275"/>
    </source>
</evidence>
<evidence type="ECO:0000256" key="5">
    <source>
        <dbReference type="ARBA" id="ARBA00022600"/>
    </source>
</evidence>
<dbReference type="GO" id="GO:0004553">
    <property type="term" value="F:hydrolase activity, hydrolyzing O-glycosyl compounds"/>
    <property type="evidence" value="ECO:0007669"/>
    <property type="project" value="InterPro"/>
</dbReference>
<dbReference type="InterPro" id="IPR054169">
    <property type="entry name" value="GlgB_N"/>
</dbReference>
<evidence type="ECO:0000256" key="7">
    <source>
        <dbReference type="ARBA" id="ARBA00022679"/>
    </source>
</evidence>
<evidence type="ECO:0000256" key="9">
    <source>
        <dbReference type="ARBA" id="ARBA00023056"/>
    </source>
</evidence>
<evidence type="ECO:0000256" key="4">
    <source>
        <dbReference type="ARBA" id="ARBA00006047"/>
    </source>
</evidence>
<dbReference type="SMART" id="SM00642">
    <property type="entry name" value="Aamy"/>
    <property type="match status" value="1"/>
</dbReference>
<dbReference type="InterPro" id="IPR044143">
    <property type="entry name" value="GlgB_N_E_set_prok"/>
</dbReference>
<comment type="catalytic activity">
    <reaction evidence="1">
        <text>[(1-&gt;4)-alpha-D-glucosyl](n) + phosphate = [(1-&gt;4)-alpha-D-glucosyl](n-1) + alpha-D-glucose 1-phosphate</text>
        <dbReference type="Rhea" id="RHEA:41732"/>
        <dbReference type="Rhea" id="RHEA-COMP:9584"/>
        <dbReference type="Rhea" id="RHEA-COMP:9586"/>
        <dbReference type="ChEBI" id="CHEBI:15444"/>
        <dbReference type="ChEBI" id="CHEBI:43474"/>
        <dbReference type="ChEBI" id="CHEBI:58601"/>
        <dbReference type="EC" id="2.4.1.1"/>
    </reaction>
</comment>
<evidence type="ECO:0000256" key="10">
    <source>
        <dbReference type="ARBA" id="ARBA00023277"/>
    </source>
</evidence>
<comment type="function">
    <text evidence="11">Phosphorylase is an important allosteric enzyme in carbohydrate metabolism. Enzymes from different sources differ in their regulatory mechanisms and in their natural substrates. However, all known phosphorylases share catalytic and structural properties.</text>
</comment>
<dbReference type="InterPro" id="IPR017853">
    <property type="entry name" value="GH"/>
</dbReference>
<dbReference type="SUPFAM" id="SSF51445">
    <property type="entry name" value="(Trans)glycosidases"/>
    <property type="match status" value="1"/>
</dbReference>
<evidence type="ECO:0000313" key="15">
    <source>
        <dbReference type="Proteomes" id="UP000183920"/>
    </source>
</evidence>
<dbReference type="InterPro" id="IPR006047">
    <property type="entry name" value="GH13_cat_dom"/>
</dbReference>
<dbReference type="Pfam" id="PF02922">
    <property type="entry name" value="CBM_48"/>
    <property type="match status" value="1"/>
</dbReference>
<dbReference type="Gene3D" id="3.20.20.80">
    <property type="entry name" value="Glycosidases"/>
    <property type="match status" value="1"/>
</dbReference>
<evidence type="ECO:0000259" key="13">
    <source>
        <dbReference type="SMART" id="SM00642"/>
    </source>
</evidence>
<dbReference type="CDD" id="cd02855">
    <property type="entry name" value="E_set_GBE_prok_N"/>
    <property type="match status" value="1"/>
</dbReference>
<dbReference type="UniPathway" id="UPA00164"/>
<dbReference type="InterPro" id="IPR004193">
    <property type="entry name" value="Glyco_hydro_13_N"/>
</dbReference>
<dbReference type="GO" id="GO:0005829">
    <property type="term" value="C:cytosol"/>
    <property type="evidence" value="ECO:0007669"/>
    <property type="project" value="TreeGrafter"/>
</dbReference>
<dbReference type="SUPFAM" id="SSF53756">
    <property type="entry name" value="UDP-Glycosyltransferase/glycogen phosphorylase"/>
    <property type="match status" value="1"/>
</dbReference>
<dbReference type="EMBL" id="CVRY01000004">
    <property type="protein sequence ID" value="CRL62584.1"/>
    <property type="molecule type" value="Genomic_DNA"/>
</dbReference>
<evidence type="ECO:0000256" key="6">
    <source>
        <dbReference type="ARBA" id="ARBA00022676"/>
    </source>
</evidence>
<dbReference type="Pfam" id="PF22019">
    <property type="entry name" value="GlgB_N"/>
    <property type="match status" value="1"/>
</dbReference>
<dbReference type="PANTHER" id="PTHR43651">
    <property type="entry name" value="1,4-ALPHA-GLUCAN-BRANCHING ENZYME"/>
    <property type="match status" value="1"/>
</dbReference>
<evidence type="ECO:0000256" key="8">
    <source>
        <dbReference type="ARBA" id="ARBA00022898"/>
    </source>
</evidence>
<accession>A0A0G4QAJ9</accession>
<feature type="domain" description="Glycosyl hydrolase family 13 catalytic" evidence="13">
    <location>
        <begin position="247"/>
        <end position="584"/>
    </location>
</feature>
<dbReference type="Pfam" id="PF00128">
    <property type="entry name" value="Alpha-amylase"/>
    <property type="match status" value="1"/>
</dbReference>
<name>A0A0G4QAJ9_9GAMM</name>
<dbReference type="Pfam" id="PF00343">
    <property type="entry name" value="Phosphorylase"/>
    <property type="match status" value="1"/>
</dbReference>
<dbReference type="InterPro" id="IPR006407">
    <property type="entry name" value="GlgB"/>
</dbReference>
<dbReference type="InterPro" id="IPR013783">
    <property type="entry name" value="Ig-like_fold"/>
</dbReference>
<keyword evidence="7" id="KW-0808">Transferase</keyword>
<sequence>MSVAVTKKSVEKLINGYEPDPFALLGMHETSVGLEVRAFLPDAVAVSVIDKKNGRKVATLERIHPSGFFCGAIPRRKRRFSYCLDITWENAQGVVDDPYQFGILLQEMDIWFLAQGHHSRPYQCLGAHPAKLGDTDGITFAVWAPNAKSVSVVGDFSFWDERRFPMRLRRESGMWELFLPQAHLGDCYKYSILDANGERRLKADPYAFETQIRPETASIINTLPPIKPMPLSRQQTNQRNAPISIYEVHLGSWRRHTDDQSWLSYCELSEQLIPYVKEMGFTHIELLPINEHPFDGSWGYQPLGLYSPTRRFGSPMDFRDFIEAAHQAEINVILDWVPGHFPEDDYGLRNFDGTSLYEYADRREGFHPDWNTLIYNYGRNEVLNYLSGNLLYWHEHFALDGFRFDAVASMLYRDYSRKEGEWIPNKHGGRENLEAIDFISHTNKLLGETCPGTITIAEESTDFPGVTLPKAASAYYNAKKIINLINDIASKINNDERIKNKLKVIFIPNYGVSLAQHIIPAADLSEQISLAGTEASGTGNMKLALNGALTIGTLDGANIEIGEHIGFDNMFIFGHNAQEVAELRQRYSPRRYYDEDIELHTALNQIANGFFNPTYPDKYKSIFDSLIEFGDHYQVLADYRSYVDTQDSVDLLYQDEEAWLKKSALTICQMGYFSADRSVTEYMQRIWKASAITL</sequence>
<keyword evidence="9" id="KW-0320">Glycogen biosynthesis</keyword>
<evidence type="ECO:0000256" key="12">
    <source>
        <dbReference type="NCBIfam" id="TIGR01515"/>
    </source>
</evidence>
<dbReference type="EC" id="2.4.1.18" evidence="12"/>
<dbReference type="InterPro" id="IPR014756">
    <property type="entry name" value="Ig_E-set"/>
</dbReference>
<evidence type="ECO:0000256" key="3">
    <source>
        <dbReference type="ARBA" id="ARBA00004964"/>
    </source>
</evidence>
<protein>
    <recommendedName>
        <fullName evidence="12">1,4-alpha-glucan branching enzyme</fullName>
        <ecNumber evidence="12">2.4.1.18</ecNumber>
    </recommendedName>
</protein>
<dbReference type="Gene3D" id="3.40.50.2000">
    <property type="entry name" value="Glycogen Phosphorylase B"/>
    <property type="match status" value="1"/>
</dbReference>
<evidence type="ECO:0000256" key="11">
    <source>
        <dbReference type="ARBA" id="ARBA00025174"/>
    </source>
</evidence>
<dbReference type="InterPro" id="IPR035090">
    <property type="entry name" value="Pyridoxal_P_attach_site"/>
</dbReference>
<comment type="similarity">
    <text evidence="4">Belongs to the glycogen phosphorylase family.</text>
</comment>
<dbReference type="GO" id="GO:0003844">
    <property type="term" value="F:1,4-alpha-glucan branching enzyme activity"/>
    <property type="evidence" value="ECO:0007669"/>
    <property type="project" value="UniProtKB-UniRule"/>
</dbReference>
<keyword evidence="5" id="KW-0321">Glycogen metabolism</keyword>
<keyword evidence="6" id="KW-0328">Glycosyltransferase</keyword>
<comment type="cofactor">
    <cofactor evidence="2">
        <name>pyridoxal 5'-phosphate</name>
        <dbReference type="ChEBI" id="CHEBI:597326"/>
    </cofactor>
</comment>
<dbReference type="FunFam" id="2.60.40.10:FF:000169">
    <property type="entry name" value="1,4-alpha-glucan branching enzyme GlgB"/>
    <property type="match status" value="1"/>
</dbReference>
<dbReference type="PANTHER" id="PTHR43651:SF3">
    <property type="entry name" value="1,4-ALPHA-GLUCAN-BRANCHING ENZYME"/>
    <property type="match status" value="1"/>
</dbReference>
<dbReference type="InterPro" id="IPR000811">
    <property type="entry name" value="Glyco_trans_35"/>
</dbReference>
<proteinExistence type="inferred from homology"/>
<dbReference type="Gene3D" id="2.60.40.10">
    <property type="entry name" value="Immunoglobulins"/>
    <property type="match status" value="1"/>
</dbReference>
<dbReference type="PROSITE" id="PS00102">
    <property type="entry name" value="PHOSPHORYLASE"/>
    <property type="match status" value="1"/>
</dbReference>
<evidence type="ECO:0000313" key="14">
    <source>
        <dbReference type="EMBL" id="CRL62584.1"/>
    </source>
</evidence>
<dbReference type="Proteomes" id="UP000183920">
    <property type="component" value="Unassembled WGS sequence"/>
</dbReference>